<dbReference type="OrthoDB" id="66095at2759"/>
<protein>
    <submittedName>
        <fullName evidence="1">Uncharacterized protein</fullName>
    </submittedName>
</protein>
<name>A0A5C3LGY3_9AGAR</name>
<feature type="non-terminal residue" evidence="1">
    <location>
        <position position="282"/>
    </location>
</feature>
<organism evidence="1 2">
    <name type="scientific">Crucibulum laeve</name>
    <dbReference type="NCBI Taxonomy" id="68775"/>
    <lineage>
        <taxon>Eukaryota</taxon>
        <taxon>Fungi</taxon>
        <taxon>Dikarya</taxon>
        <taxon>Basidiomycota</taxon>
        <taxon>Agaricomycotina</taxon>
        <taxon>Agaricomycetes</taxon>
        <taxon>Agaricomycetidae</taxon>
        <taxon>Agaricales</taxon>
        <taxon>Agaricineae</taxon>
        <taxon>Nidulariaceae</taxon>
        <taxon>Crucibulum</taxon>
    </lineage>
</organism>
<gene>
    <name evidence="1" type="ORF">BDQ12DRAFT_638797</name>
</gene>
<keyword evidence="2" id="KW-1185">Reference proteome</keyword>
<accession>A0A5C3LGY3</accession>
<sequence length="282" mass="31943">MGTFFSSLRESTRNEDDWHSSKGRFVEGHYDPSQEDVYAVRKFLIAFVPPELANIILDEAEYWPCVRCGSATPVSIAASDSPDSDSKWCYLVTPPIFRGQHEDPEGERLVKVRRIKFRFNSCDQGWGGDPELAGPYQGSWTWFEAAIYRHFDEGTMPGSEQQVADVEKDMRVAPLQSELDDAGVMLVPNTRFNSDVWQIQRNVRASNTPRNHEVVWGDDERDNEHIEGFAYREVDDETGRGKGAGFINALLPGDRIAIIVRARFPAWVNIVHSAEIEVFSSV</sequence>
<evidence type="ECO:0000313" key="1">
    <source>
        <dbReference type="EMBL" id="TFK32369.1"/>
    </source>
</evidence>
<evidence type="ECO:0000313" key="2">
    <source>
        <dbReference type="Proteomes" id="UP000308652"/>
    </source>
</evidence>
<dbReference type="AlphaFoldDB" id="A0A5C3LGY3"/>
<dbReference type="STRING" id="68775.A0A5C3LGY3"/>
<reference evidence="1 2" key="1">
    <citation type="journal article" date="2019" name="Nat. Ecol. Evol.">
        <title>Megaphylogeny resolves global patterns of mushroom evolution.</title>
        <authorList>
            <person name="Varga T."/>
            <person name="Krizsan K."/>
            <person name="Foldi C."/>
            <person name="Dima B."/>
            <person name="Sanchez-Garcia M."/>
            <person name="Sanchez-Ramirez S."/>
            <person name="Szollosi G.J."/>
            <person name="Szarkandi J.G."/>
            <person name="Papp V."/>
            <person name="Albert L."/>
            <person name="Andreopoulos W."/>
            <person name="Angelini C."/>
            <person name="Antonin V."/>
            <person name="Barry K.W."/>
            <person name="Bougher N.L."/>
            <person name="Buchanan P."/>
            <person name="Buyck B."/>
            <person name="Bense V."/>
            <person name="Catcheside P."/>
            <person name="Chovatia M."/>
            <person name="Cooper J."/>
            <person name="Damon W."/>
            <person name="Desjardin D."/>
            <person name="Finy P."/>
            <person name="Geml J."/>
            <person name="Haridas S."/>
            <person name="Hughes K."/>
            <person name="Justo A."/>
            <person name="Karasinski D."/>
            <person name="Kautmanova I."/>
            <person name="Kiss B."/>
            <person name="Kocsube S."/>
            <person name="Kotiranta H."/>
            <person name="LaButti K.M."/>
            <person name="Lechner B.E."/>
            <person name="Liimatainen K."/>
            <person name="Lipzen A."/>
            <person name="Lukacs Z."/>
            <person name="Mihaltcheva S."/>
            <person name="Morgado L.N."/>
            <person name="Niskanen T."/>
            <person name="Noordeloos M.E."/>
            <person name="Ohm R.A."/>
            <person name="Ortiz-Santana B."/>
            <person name="Ovrebo C."/>
            <person name="Racz N."/>
            <person name="Riley R."/>
            <person name="Savchenko A."/>
            <person name="Shiryaev A."/>
            <person name="Soop K."/>
            <person name="Spirin V."/>
            <person name="Szebenyi C."/>
            <person name="Tomsovsky M."/>
            <person name="Tulloss R.E."/>
            <person name="Uehling J."/>
            <person name="Grigoriev I.V."/>
            <person name="Vagvolgyi C."/>
            <person name="Papp T."/>
            <person name="Martin F.M."/>
            <person name="Miettinen O."/>
            <person name="Hibbett D.S."/>
            <person name="Nagy L.G."/>
        </authorList>
    </citation>
    <scope>NUCLEOTIDE SEQUENCE [LARGE SCALE GENOMIC DNA]</scope>
    <source>
        <strain evidence="1 2">CBS 166.37</strain>
    </source>
</reference>
<proteinExistence type="predicted"/>
<dbReference type="Proteomes" id="UP000308652">
    <property type="component" value="Unassembled WGS sequence"/>
</dbReference>
<dbReference type="EMBL" id="ML213677">
    <property type="protein sequence ID" value="TFK32369.1"/>
    <property type="molecule type" value="Genomic_DNA"/>
</dbReference>